<dbReference type="AlphaFoldDB" id="A0A6N2WM16"/>
<dbReference type="CDD" id="cd03801">
    <property type="entry name" value="GT4_PimA-like"/>
    <property type="match status" value="1"/>
</dbReference>
<dbReference type="GO" id="GO:0016757">
    <property type="term" value="F:glycosyltransferase activity"/>
    <property type="evidence" value="ECO:0007669"/>
    <property type="project" value="InterPro"/>
</dbReference>
<dbReference type="PANTHER" id="PTHR46401">
    <property type="entry name" value="GLYCOSYLTRANSFERASE WBBK-RELATED"/>
    <property type="match status" value="1"/>
</dbReference>
<protein>
    <submittedName>
        <fullName evidence="3">Glycosyl transferases group 1</fullName>
    </submittedName>
</protein>
<evidence type="ECO:0000259" key="2">
    <source>
        <dbReference type="Pfam" id="PF00534"/>
    </source>
</evidence>
<keyword evidence="1 3" id="KW-0808">Transferase</keyword>
<sequence length="388" mass="44781">MKTYIINYQSIFDGRCANALGQVLFEIAPRLSGSYRLYYGYVDRSYGSNVYGLPKIVRLMMRVSNRLSKTFRIPYYILRTLQEALCDYFYAGILKNETEDYILVTTMYSPRAVKVARTNNKRTILIAGNHNDNLYYDCVRKEKMRLELNYSDVFDSSFRISYYRRMLDNLESVVVFSSIVAKYFPNTLNKTILSLPYSLNNYSTIARSYSQKEKFVIGYIGHTTLLKGIHLLGEAVAQSSYKDKIKIIICGNVDDRILPLVNKYNLDISYLGFIKREDKNDFFNFLHLLVVPSLYDAGPTTALEAAECELPVIISSGCGVSELFDDHKIDCVYTTRDVTELRQRIENAVTNYPRVLNIAKKHRNMVLQLSNNMSSLENYIKDLMENCN</sequence>
<organism evidence="3">
    <name type="scientific">Bacteroides intestinalis</name>
    <dbReference type="NCBI Taxonomy" id="329854"/>
    <lineage>
        <taxon>Bacteria</taxon>
        <taxon>Pseudomonadati</taxon>
        <taxon>Bacteroidota</taxon>
        <taxon>Bacteroidia</taxon>
        <taxon>Bacteroidales</taxon>
        <taxon>Bacteroidaceae</taxon>
        <taxon>Bacteroides</taxon>
    </lineage>
</organism>
<dbReference type="Gene3D" id="3.40.50.2000">
    <property type="entry name" value="Glycogen Phosphorylase B"/>
    <property type="match status" value="1"/>
</dbReference>
<evidence type="ECO:0000256" key="1">
    <source>
        <dbReference type="ARBA" id="ARBA00022679"/>
    </source>
</evidence>
<dbReference type="SUPFAM" id="SSF53756">
    <property type="entry name" value="UDP-Glycosyltransferase/glycogen phosphorylase"/>
    <property type="match status" value="1"/>
</dbReference>
<name>A0A6N2WM16_9BACE</name>
<evidence type="ECO:0000313" key="3">
    <source>
        <dbReference type="EMBL" id="VYT43555.1"/>
    </source>
</evidence>
<reference evidence="3" key="1">
    <citation type="submission" date="2019-11" db="EMBL/GenBank/DDBJ databases">
        <authorList>
            <person name="Feng L."/>
        </authorList>
    </citation>
    <scope>NUCLEOTIDE SEQUENCE</scope>
    <source>
        <strain evidence="3">BintestinalisLFYP9</strain>
    </source>
</reference>
<accession>A0A6N2WM16</accession>
<dbReference type="Pfam" id="PF00534">
    <property type="entry name" value="Glycos_transf_1"/>
    <property type="match status" value="1"/>
</dbReference>
<dbReference type="RefSeq" id="WP_138292880.1">
    <property type="nucleotide sequence ID" value="NZ_BAABZC010000003.1"/>
</dbReference>
<dbReference type="InterPro" id="IPR001296">
    <property type="entry name" value="Glyco_trans_1"/>
</dbReference>
<feature type="domain" description="Glycosyl transferase family 1" evidence="2">
    <location>
        <begin position="210"/>
        <end position="364"/>
    </location>
</feature>
<gene>
    <name evidence="3" type="ORF">BILFYP9_03627</name>
</gene>
<proteinExistence type="predicted"/>
<dbReference type="PANTHER" id="PTHR46401:SF2">
    <property type="entry name" value="GLYCOSYLTRANSFERASE WBBK-RELATED"/>
    <property type="match status" value="1"/>
</dbReference>
<dbReference type="EMBL" id="CACRSU010000047">
    <property type="protein sequence ID" value="VYT43555.1"/>
    <property type="molecule type" value="Genomic_DNA"/>
</dbReference>